<protein>
    <submittedName>
        <fullName evidence="3">Uncharacterized protein</fullName>
    </submittedName>
</protein>
<name>A0A538SLZ3_UNCEI</name>
<feature type="region of interest" description="Disordered" evidence="2">
    <location>
        <begin position="776"/>
        <end position="801"/>
    </location>
</feature>
<organism evidence="3 4">
    <name type="scientific">Eiseniibacteriota bacterium</name>
    <dbReference type="NCBI Taxonomy" id="2212470"/>
    <lineage>
        <taxon>Bacteria</taxon>
        <taxon>Candidatus Eiseniibacteriota</taxon>
    </lineage>
</organism>
<dbReference type="Gene3D" id="3.40.50.300">
    <property type="entry name" value="P-loop containing nucleotide triphosphate hydrolases"/>
    <property type="match status" value="2"/>
</dbReference>
<sequence length="1128" mass="127678">MIRLMGLRLVNWYHFVDETFRFDGSCLILGDNGSGKSTVLDAVQWALVADQQQVRFNKAANEQSRRSLYGYVRYKLGSEDEARPGQVRFGRGACSSYVTLQFADDADSRGDFVCGIAMEAGETDTHVARVHFVVPGATLDDIPALAPGDLVRPLRDFRQALRALPQAKPFADAGTYREELRHRLGAVPEAFHRLIVKALDFRPIGQVRDFVFHYLLDERPIDTVALQANLEHYKRLEAQARDAERRLAALDAICTQGERIVQERRTAQSHRYLTLRAAVELAETSVREVERQLEETARTQQRLEADAARAEAQAQFFRGERDRLTALLVATPGFRDIQALERDLDGARRDVADATEAEARTRRLLGAQRALLDTLLSQEARNVRAAHPTVFSERSLLGAADEPAVVSRLGETLAGDGALAGRDLAAWSGWLARTSDALAVGLSRLGDALEAAKDEGRALEAEQEQLDRGRHRYPEGSEALLHLLAARLRGAREPRPLCELIEVTAPRWRDAIEGYLNTRRFDVIVAPGDFPRALSLYEQHKRDFNLPGRGRVFIAGAGLVDIERVQAAAPRREPRSLAEQVVTDDLLARAYVDFLIGDVICCENERELRRHRRAITDTVMVYQNHVARQTHPDVFRRHYIGDAARVRRREEIARRLTELSQLVVDTARTIEWLQAIAVGCRRAALEAAELPAVIETAQRLGDLKARAAALQRQLDRIDRKELDQLERERQATDGELGRLGGEERDLRERIGACKKDLEHLADDRIRAATAETDAAAALEAASRESGDDAERNAAHEERYARERAVREPAEIRDVFDRQYRNIDSRVQTLLLGFVKLKTEYANAFGLAADLEAEGYAEFEAQRELWRDSRLPEYRERIVRAKEEAIQQLAEDVIFRLRENLVDVRRQVDELNRALKDVPFGSERYQFTLEVATEHRAFYDLIMDAGRFEKDSLFGADALARDDTRRTLTDLFDRLVQAEAREVKTELEARADYREYFDYDLRIQHADGTYSLYGRVAADKSGGETQNPYYIAIFASLYRLYRSLAPDGRPRCGLVLLDEAFSKMDEARIESTLRFARSLGLQLVLATPKERSELVAPWVETSLYIHRDPMSGAPTVLDFTKEFKRDEAG</sequence>
<accession>A0A538SLZ3</accession>
<reference evidence="3 4" key="1">
    <citation type="journal article" date="2019" name="Nat. Microbiol.">
        <title>Mediterranean grassland soil C-N compound turnover is dependent on rainfall and depth, and is mediated by genomically divergent microorganisms.</title>
        <authorList>
            <person name="Diamond S."/>
            <person name="Andeer P.F."/>
            <person name="Li Z."/>
            <person name="Crits-Christoph A."/>
            <person name="Burstein D."/>
            <person name="Anantharaman K."/>
            <person name="Lane K.R."/>
            <person name="Thomas B.C."/>
            <person name="Pan C."/>
            <person name="Northen T.R."/>
            <person name="Banfield J.F."/>
        </authorList>
    </citation>
    <scope>NUCLEOTIDE SEQUENCE [LARGE SCALE GENOMIC DNA]</scope>
    <source>
        <strain evidence="3">WS_4</strain>
    </source>
</reference>
<gene>
    <name evidence="3" type="ORF">E6K74_12345</name>
</gene>
<dbReference type="GO" id="GO:0006302">
    <property type="term" value="P:double-strand break repair"/>
    <property type="evidence" value="ECO:0007669"/>
    <property type="project" value="TreeGrafter"/>
</dbReference>
<dbReference type="PANTHER" id="PTHR32182:SF0">
    <property type="entry name" value="DNA REPLICATION AND REPAIR PROTEIN RECF"/>
    <property type="match status" value="1"/>
</dbReference>
<feature type="coiled-coil region" evidence="1">
    <location>
        <begin position="279"/>
        <end position="357"/>
    </location>
</feature>
<proteinExistence type="predicted"/>
<feature type="coiled-coil region" evidence="1">
    <location>
        <begin position="693"/>
        <end position="742"/>
    </location>
</feature>
<feature type="coiled-coil region" evidence="1">
    <location>
        <begin position="442"/>
        <end position="469"/>
    </location>
</feature>
<evidence type="ECO:0000313" key="3">
    <source>
        <dbReference type="EMBL" id="TMQ52396.1"/>
    </source>
</evidence>
<feature type="coiled-coil region" evidence="1">
    <location>
        <begin position="226"/>
        <end position="253"/>
    </location>
</feature>
<comment type="caution">
    <text evidence="3">The sequence shown here is derived from an EMBL/GenBank/DDBJ whole genome shotgun (WGS) entry which is preliminary data.</text>
</comment>
<dbReference type="SUPFAM" id="SSF52540">
    <property type="entry name" value="P-loop containing nucleoside triphosphate hydrolases"/>
    <property type="match status" value="1"/>
</dbReference>
<dbReference type="Pfam" id="PF13558">
    <property type="entry name" value="SbcC_Walker_B"/>
    <property type="match status" value="1"/>
</dbReference>
<dbReference type="GO" id="GO:0000731">
    <property type="term" value="P:DNA synthesis involved in DNA repair"/>
    <property type="evidence" value="ECO:0007669"/>
    <property type="project" value="TreeGrafter"/>
</dbReference>
<evidence type="ECO:0000256" key="2">
    <source>
        <dbReference type="SAM" id="MobiDB-lite"/>
    </source>
</evidence>
<dbReference type="AlphaFoldDB" id="A0A538SLZ3"/>
<dbReference type="InterPro" id="IPR027417">
    <property type="entry name" value="P-loop_NTPase"/>
</dbReference>
<dbReference type="PANTHER" id="PTHR32182">
    <property type="entry name" value="DNA REPLICATION AND REPAIR PROTEIN RECF"/>
    <property type="match status" value="1"/>
</dbReference>
<dbReference type="Proteomes" id="UP000319829">
    <property type="component" value="Unassembled WGS sequence"/>
</dbReference>
<evidence type="ECO:0000256" key="1">
    <source>
        <dbReference type="SAM" id="Coils"/>
    </source>
</evidence>
<evidence type="ECO:0000313" key="4">
    <source>
        <dbReference type="Proteomes" id="UP000319829"/>
    </source>
</evidence>
<dbReference type="Pfam" id="PF13555">
    <property type="entry name" value="AAA_29"/>
    <property type="match status" value="1"/>
</dbReference>
<keyword evidence="1" id="KW-0175">Coiled coil</keyword>
<feature type="compositionally biased region" description="Basic and acidic residues" evidence="2">
    <location>
        <begin position="781"/>
        <end position="801"/>
    </location>
</feature>
<dbReference type="EMBL" id="VBOU01000102">
    <property type="protein sequence ID" value="TMQ52396.1"/>
    <property type="molecule type" value="Genomic_DNA"/>
</dbReference>